<dbReference type="AlphaFoldDB" id="A0A2V2V0V0"/>
<sequence>MRNRPDVRSKPREWYYYGGKLLSILALSCVVKFSRLVEVMLRSRKIIQSAMWVSYLCYVVFFVLWIYTSCFVQPRHPNWSETHKYLIYSAACAATAGGVLWTIAVWPIFHIWTIPLGMVVLVLFLEVVAIIPWNSRKMKH</sequence>
<dbReference type="VEuPathDB" id="TriTrypDB:BCY84_07492"/>
<evidence type="ECO:0000256" key="1">
    <source>
        <dbReference type="SAM" id="Phobius"/>
    </source>
</evidence>
<dbReference type="InterPro" id="IPR033579">
    <property type="entry name" value="TMEM128"/>
</dbReference>
<proteinExistence type="predicted"/>
<dbReference type="VEuPathDB" id="TriTrypDB:TcG_04872"/>
<organism evidence="2 3">
    <name type="scientific">Trypanosoma cruzi</name>
    <dbReference type="NCBI Taxonomy" id="5693"/>
    <lineage>
        <taxon>Eukaryota</taxon>
        <taxon>Discoba</taxon>
        <taxon>Euglenozoa</taxon>
        <taxon>Kinetoplastea</taxon>
        <taxon>Metakinetoplastina</taxon>
        <taxon>Trypanosomatida</taxon>
        <taxon>Trypanosomatidae</taxon>
        <taxon>Trypanosoma</taxon>
        <taxon>Schizotrypanum</taxon>
    </lineage>
</organism>
<feature type="transmembrane region" description="Helical" evidence="1">
    <location>
        <begin position="112"/>
        <end position="133"/>
    </location>
</feature>
<feature type="transmembrane region" description="Helical" evidence="1">
    <location>
        <begin position="14"/>
        <end position="33"/>
    </location>
</feature>
<gene>
    <name evidence="2" type="ORF">C4B63_63g57</name>
</gene>
<keyword evidence="1" id="KW-1133">Transmembrane helix</keyword>
<evidence type="ECO:0000313" key="3">
    <source>
        <dbReference type="Proteomes" id="UP000246121"/>
    </source>
</evidence>
<dbReference type="VEuPathDB" id="TriTrypDB:TcCLB.503779.70"/>
<dbReference type="VEuPathDB" id="TriTrypDB:C3747_91g308c"/>
<accession>A0A2V2V0V0</accession>
<feature type="transmembrane region" description="Helical" evidence="1">
    <location>
        <begin position="53"/>
        <end position="73"/>
    </location>
</feature>
<keyword evidence="1" id="KW-0472">Membrane</keyword>
<keyword evidence="1" id="KW-0812">Transmembrane</keyword>
<dbReference type="Proteomes" id="UP000246121">
    <property type="component" value="Unassembled WGS sequence"/>
</dbReference>
<feature type="transmembrane region" description="Helical" evidence="1">
    <location>
        <begin position="85"/>
        <end position="106"/>
    </location>
</feature>
<dbReference type="VEuPathDB" id="TriTrypDB:TcCLB.506247.440"/>
<dbReference type="EMBL" id="PRFA01000063">
    <property type="protein sequence ID" value="PWU89136.1"/>
    <property type="molecule type" value="Genomic_DNA"/>
</dbReference>
<dbReference type="VEuPathDB" id="TriTrypDB:TcBrA4_0012440"/>
<dbReference type="VEuPathDB" id="TriTrypDB:C4B63_63g57"/>
<name>A0A2V2V0V0_TRYCR</name>
<protein>
    <submittedName>
        <fullName evidence="2">Uncharacterized protein</fullName>
    </submittedName>
</protein>
<comment type="caution">
    <text evidence="2">The sequence shown here is derived from an EMBL/GenBank/DDBJ whole genome shotgun (WGS) entry which is preliminary data.</text>
</comment>
<dbReference type="Pfam" id="PF20479">
    <property type="entry name" value="TMEM128"/>
    <property type="match status" value="1"/>
</dbReference>
<evidence type="ECO:0000313" key="2">
    <source>
        <dbReference type="EMBL" id="PWU89136.1"/>
    </source>
</evidence>
<reference evidence="2 3" key="1">
    <citation type="journal article" date="2018" name="Microb. Genom.">
        <title>Expanding an expanded genome: long-read sequencing of Trypanosoma cruzi.</title>
        <authorList>
            <person name="Berna L."/>
            <person name="Rodriguez M."/>
            <person name="Chiribao M.L."/>
            <person name="Parodi-Talice A."/>
            <person name="Pita S."/>
            <person name="Rijo G."/>
            <person name="Alvarez-Valin F."/>
            <person name="Robello C."/>
        </authorList>
    </citation>
    <scope>NUCLEOTIDE SEQUENCE [LARGE SCALE GENOMIC DNA]</scope>
    <source>
        <strain evidence="2 3">Dm28c</strain>
    </source>
</reference>
<dbReference type="VEuPathDB" id="TriTrypDB:TcCL_NonESM04293"/>